<sequence>MTSLDSSRREQTRIRRALRRRRRLRAGAAATLGSVAVLGVSGAALGTAAGASLRSSAGVQLVSLAVPLLASEDTPDPAGYGPASGSGQSEPSDDRGNDGGAPASGDEAVETGAPVAEAAGEPGTGNPGTDQTEAAAAAAAAAAEAEAAAAAEAEAAEAAARAATPVDDPAAAKAYAASALAQRGWEASQLSCLDTLWTKESEWLTSATNASSGAYGIAQSLPAEKMASAGTDWQTSYRTQINWGLDYISSRYGTPCSALNFHYANNWY</sequence>
<keyword evidence="4" id="KW-1185">Reference proteome</keyword>
<dbReference type="EMBL" id="JAJFZT010000006">
    <property type="protein sequence ID" value="MCC3273149.1"/>
    <property type="molecule type" value="Genomic_DNA"/>
</dbReference>
<protein>
    <recommendedName>
        <fullName evidence="6">Transglycosylase SLT domain-containing protein</fullName>
    </recommendedName>
</protein>
<evidence type="ECO:0000313" key="3">
    <source>
        <dbReference type="EMBL" id="UON93186.1"/>
    </source>
</evidence>
<dbReference type="PROSITE" id="PS51318">
    <property type="entry name" value="TAT"/>
    <property type="match status" value="1"/>
</dbReference>
<proteinExistence type="predicted"/>
<organism evidence="2 5">
    <name type="scientific">Arthrobacter zhangbolii</name>
    <dbReference type="NCBI Taxonomy" id="2886936"/>
    <lineage>
        <taxon>Bacteria</taxon>
        <taxon>Bacillati</taxon>
        <taxon>Actinomycetota</taxon>
        <taxon>Actinomycetes</taxon>
        <taxon>Micrococcales</taxon>
        <taxon>Micrococcaceae</taxon>
        <taxon>Arthrobacter</taxon>
    </lineage>
</organism>
<dbReference type="Proteomes" id="UP000829758">
    <property type="component" value="Chromosome"/>
</dbReference>
<evidence type="ECO:0000313" key="5">
    <source>
        <dbReference type="Proteomes" id="UP001155145"/>
    </source>
</evidence>
<name>A0A9X1SBR8_9MICC</name>
<dbReference type="Proteomes" id="UP001155145">
    <property type="component" value="Unassembled WGS sequence"/>
</dbReference>
<reference evidence="2" key="1">
    <citation type="submission" date="2021-10" db="EMBL/GenBank/DDBJ databases">
        <title>Novel species in genus Arthrobacter.</title>
        <authorList>
            <person name="Liu Y."/>
        </authorList>
    </citation>
    <scope>NUCLEOTIDE SEQUENCE</scope>
    <source>
        <strain evidence="2">Zg-Y462</strain>
        <strain evidence="4">zg-Y462</strain>
    </source>
</reference>
<feature type="region of interest" description="Disordered" evidence="1">
    <location>
        <begin position="73"/>
        <end position="139"/>
    </location>
</feature>
<feature type="compositionally biased region" description="Low complexity" evidence="1">
    <location>
        <begin position="110"/>
        <end position="121"/>
    </location>
</feature>
<evidence type="ECO:0000256" key="1">
    <source>
        <dbReference type="SAM" id="MobiDB-lite"/>
    </source>
</evidence>
<dbReference type="RefSeq" id="WP_227929016.1">
    <property type="nucleotide sequence ID" value="NZ_CP094984.1"/>
</dbReference>
<gene>
    <name evidence="2" type="ORF">LJ755_10470</name>
    <name evidence="3" type="ORF">MUK71_06105</name>
</gene>
<dbReference type="EMBL" id="CP094984">
    <property type="protein sequence ID" value="UON93186.1"/>
    <property type="molecule type" value="Genomic_DNA"/>
</dbReference>
<dbReference type="InterPro" id="IPR006311">
    <property type="entry name" value="TAT_signal"/>
</dbReference>
<evidence type="ECO:0000313" key="4">
    <source>
        <dbReference type="Proteomes" id="UP000829758"/>
    </source>
</evidence>
<dbReference type="AlphaFoldDB" id="A0A9X1SBR8"/>
<evidence type="ECO:0008006" key="6">
    <source>
        <dbReference type="Google" id="ProtNLM"/>
    </source>
</evidence>
<evidence type="ECO:0000313" key="2">
    <source>
        <dbReference type="EMBL" id="MCC3273149.1"/>
    </source>
</evidence>
<accession>A0A9X1SBR8</accession>